<evidence type="ECO:0000256" key="4">
    <source>
        <dbReference type="ARBA" id="ARBA00023163"/>
    </source>
</evidence>
<dbReference type="AlphaFoldDB" id="A0A833R2A9"/>
<evidence type="ECO:0000256" key="1">
    <source>
        <dbReference type="ARBA" id="ARBA00004123"/>
    </source>
</evidence>
<organism evidence="9 10">
    <name type="scientific">Carex littledalei</name>
    <dbReference type="NCBI Taxonomy" id="544730"/>
    <lineage>
        <taxon>Eukaryota</taxon>
        <taxon>Viridiplantae</taxon>
        <taxon>Streptophyta</taxon>
        <taxon>Embryophyta</taxon>
        <taxon>Tracheophyta</taxon>
        <taxon>Spermatophyta</taxon>
        <taxon>Magnoliopsida</taxon>
        <taxon>Liliopsida</taxon>
        <taxon>Poales</taxon>
        <taxon>Cyperaceae</taxon>
        <taxon>Cyperoideae</taxon>
        <taxon>Cariceae</taxon>
        <taxon>Carex</taxon>
        <taxon>Carex subgen. Euthyceras</taxon>
    </lineage>
</organism>
<comment type="subcellular location">
    <subcellularLocation>
        <location evidence="1 6">Nucleus</location>
    </subcellularLocation>
</comment>
<feature type="region of interest" description="Disordered" evidence="7">
    <location>
        <begin position="52"/>
        <end position="78"/>
    </location>
</feature>
<feature type="compositionally biased region" description="Polar residues" evidence="7">
    <location>
        <begin position="22"/>
        <end position="40"/>
    </location>
</feature>
<comment type="caution">
    <text evidence="9">The sequence shown here is derived from an EMBL/GenBank/DDBJ whole genome shotgun (WGS) entry which is preliminary data.</text>
</comment>
<dbReference type="PANTHER" id="PTHR33057:SF17">
    <property type="entry name" value="TRANSCRIPTION REPRESSOR OFP8"/>
    <property type="match status" value="1"/>
</dbReference>
<dbReference type="NCBIfam" id="TIGR01568">
    <property type="entry name" value="A_thal_3678"/>
    <property type="match status" value="1"/>
</dbReference>
<keyword evidence="10" id="KW-1185">Reference proteome</keyword>
<comment type="function">
    <text evidence="6">Transcriptional repressor that regulates multiple aspects of plant growth and development.</text>
</comment>
<feature type="compositionally biased region" description="Low complexity" evidence="7">
    <location>
        <begin position="190"/>
        <end position="199"/>
    </location>
</feature>
<dbReference type="OrthoDB" id="1928390at2759"/>
<evidence type="ECO:0000259" key="8">
    <source>
        <dbReference type="PROSITE" id="PS51754"/>
    </source>
</evidence>
<evidence type="ECO:0000313" key="10">
    <source>
        <dbReference type="Proteomes" id="UP000623129"/>
    </source>
</evidence>
<feature type="region of interest" description="Disordered" evidence="7">
    <location>
        <begin position="1"/>
        <end position="40"/>
    </location>
</feature>
<dbReference type="Pfam" id="PF04844">
    <property type="entry name" value="Ovate"/>
    <property type="match status" value="1"/>
</dbReference>
<reference evidence="9" key="1">
    <citation type="submission" date="2020-01" db="EMBL/GenBank/DDBJ databases">
        <title>Genome sequence of Kobresia littledalei, the first chromosome-level genome in the family Cyperaceae.</title>
        <authorList>
            <person name="Qu G."/>
        </authorList>
    </citation>
    <scope>NUCLEOTIDE SEQUENCE</scope>
    <source>
        <strain evidence="9">C.B.Clarke</strain>
        <tissue evidence="9">Leaf</tissue>
    </source>
</reference>
<dbReference type="InterPro" id="IPR006458">
    <property type="entry name" value="Ovate_C"/>
</dbReference>
<dbReference type="GO" id="GO:0045892">
    <property type="term" value="P:negative regulation of DNA-templated transcription"/>
    <property type="evidence" value="ECO:0007669"/>
    <property type="project" value="UniProtKB-UniRule"/>
</dbReference>
<evidence type="ECO:0000256" key="7">
    <source>
        <dbReference type="SAM" id="MobiDB-lite"/>
    </source>
</evidence>
<dbReference type="EMBL" id="SWLB01000015">
    <property type="protein sequence ID" value="KAF3328701.1"/>
    <property type="molecule type" value="Genomic_DNA"/>
</dbReference>
<feature type="region of interest" description="Disordered" evidence="7">
    <location>
        <begin position="190"/>
        <end position="211"/>
    </location>
</feature>
<evidence type="ECO:0000313" key="9">
    <source>
        <dbReference type="EMBL" id="KAF3328701.1"/>
    </source>
</evidence>
<keyword evidence="4 6" id="KW-0804">Transcription</keyword>
<dbReference type="PANTHER" id="PTHR33057">
    <property type="entry name" value="TRANSCRIPTION REPRESSOR OFP7-RELATED"/>
    <property type="match status" value="1"/>
</dbReference>
<gene>
    <name evidence="9" type="ORF">FCM35_KLT05779</name>
</gene>
<keyword evidence="5 6" id="KW-0539">Nucleus</keyword>
<protein>
    <recommendedName>
        <fullName evidence="6">Transcription repressor</fullName>
    </recommendedName>
    <alternativeName>
        <fullName evidence="6">Ovate family protein</fullName>
    </alternativeName>
</protein>
<dbReference type="InterPro" id="IPR038933">
    <property type="entry name" value="Ovate"/>
</dbReference>
<evidence type="ECO:0000256" key="6">
    <source>
        <dbReference type="RuleBase" id="RU367028"/>
    </source>
</evidence>
<proteinExistence type="predicted"/>
<sequence length="359" mass="39166">MESNGKTSGKLKDRLARMFRRNSCNSTSATSVTLSSGNTSSRTLLSDIARNPFRSNSSLDHRNKGHVGPTSSATTARVSVDCGGCRPNRDNFVIPKSNPIQVQPLPLKSSTRERSATRNVVFNNSSAGTGTGNGTGAGTSECPARTCLPVSPSSPVNQVASNSYRISYYLNKDGKAKIKKRLCTNAYGFSESSSSSLESDGGYGLFSSEEEGGAHKTETEALFSSKSFSSDSSEFYSKPLQSNHFSKKKRNKTKQRRRKLSGCQNCNIKQGFQPLVSAASRERKAKSGQVKKDFAVVKKSSDPYADFRNSMVEMIIEMQIFGSEDLEKLLQSYLSLNSPRHHPVILQAFSDIWVALFGN</sequence>
<evidence type="ECO:0000256" key="3">
    <source>
        <dbReference type="ARBA" id="ARBA00023015"/>
    </source>
</evidence>
<evidence type="ECO:0000256" key="5">
    <source>
        <dbReference type="ARBA" id="ARBA00023242"/>
    </source>
</evidence>
<keyword evidence="2 6" id="KW-0678">Repressor</keyword>
<dbReference type="PROSITE" id="PS51754">
    <property type="entry name" value="OVATE"/>
    <property type="match status" value="1"/>
</dbReference>
<feature type="compositionally biased region" description="Basic residues" evidence="7">
    <location>
        <begin position="245"/>
        <end position="260"/>
    </location>
</feature>
<keyword evidence="3 6" id="KW-0805">Transcription regulation</keyword>
<feature type="region of interest" description="Disordered" evidence="7">
    <location>
        <begin position="229"/>
        <end position="261"/>
    </location>
</feature>
<dbReference type="Proteomes" id="UP000623129">
    <property type="component" value="Unassembled WGS sequence"/>
</dbReference>
<accession>A0A833R2A9</accession>
<name>A0A833R2A9_9POAL</name>
<evidence type="ECO:0000256" key="2">
    <source>
        <dbReference type="ARBA" id="ARBA00022491"/>
    </source>
</evidence>
<dbReference type="GO" id="GO:0005634">
    <property type="term" value="C:nucleus"/>
    <property type="evidence" value="ECO:0007669"/>
    <property type="project" value="UniProtKB-SubCell"/>
</dbReference>
<feature type="domain" description="OVATE" evidence="8">
    <location>
        <begin position="296"/>
        <end position="355"/>
    </location>
</feature>